<keyword evidence="3" id="KW-1185">Reference proteome</keyword>
<organism evidence="2 3">
    <name type="scientific">Pilimelia columellifera subsp. columellifera</name>
    <dbReference type="NCBI Taxonomy" id="706583"/>
    <lineage>
        <taxon>Bacteria</taxon>
        <taxon>Bacillati</taxon>
        <taxon>Actinomycetota</taxon>
        <taxon>Actinomycetes</taxon>
        <taxon>Micromonosporales</taxon>
        <taxon>Micromonosporaceae</taxon>
        <taxon>Pilimelia</taxon>
    </lineage>
</organism>
<evidence type="ECO:0000313" key="3">
    <source>
        <dbReference type="Proteomes" id="UP001499978"/>
    </source>
</evidence>
<dbReference type="Pfam" id="PF14030">
    <property type="entry name" value="DUF4245"/>
    <property type="match status" value="1"/>
</dbReference>
<dbReference type="Proteomes" id="UP001499978">
    <property type="component" value="Unassembled WGS sequence"/>
</dbReference>
<dbReference type="RefSeq" id="WP_344168685.1">
    <property type="nucleotide sequence ID" value="NZ_BAAARY010000003.1"/>
</dbReference>
<keyword evidence="1" id="KW-0472">Membrane</keyword>
<accession>A0ABP6AHC9</accession>
<dbReference type="InterPro" id="IPR025339">
    <property type="entry name" value="DUF4245"/>
</dbReference>
<comment type="caution">
    <text evidence="2">The sequence shown here is derived from an EMBL/GenBank/DDBJ whole genome shotgun (WGS) entry which is preliminary data.</text>
</comment>
<evidence type="ECO:0000256" key="1">
    <source>
        <dbReference type="SAM" id="Phobius"/>
    </source>
</evidence>
<gene>
    <name evidence="2" type="ORF">GCM10010201_08990</name>
</gene>
<proteinExistence type="predicted"/>
<evidence type="ECO:0008006" key="4">
    <source>
        <dbReference type="Google" id="ProtNLM"/>
    </source>
</evidence>
<name>A0ABP6AHC9_9ACTN</name>
<protein>
    <recommendedName>
        <fullName evidence="4">DUF4245 domain-containing protein</fullName>
    </recommendedName>
</protein>
<reference evidence="3" key="1">
    <citation type="journal article" date="2019" name="Int. J. Syst. Evol. Microbiol.">
        <title>The Global Catalogue of Microorganisms (GCM) 10K type strain sequencing project: providing services to taxonomists for standard genome sequencing and annotation.</title>
        <authorList>
            <consortium name="The Broad Institute Genomics Platform"/>
            <consortium name="The Broad Institute Genome Sequencing Center for Infectious Disease"/>
            <person name="Wu L."/>
            <person name="Ma J."/>
        </authorList>
    </citation>
    <scope>NUCLEOTIDE SEQUENCE [LARGE SCALE GENOMIC DNA]</scope>
    <source>
        <strain evidence="3">JCM 3367</strain>
    </source>
</reference>
<sequence length="183" mass="18796">MPVDPTAVPPSGAVSAPASRRPRDMALSLVALLVPIAIMAGVYRLAQGGDRPITVDVAAVFAQVRAAGDFPAAEPRRLPDDWAPISANYAPGDGQAMLRVGYVGPSGAGYQLIESDRPADQLLAAELGATRPAGPVVIDGRPWQQYPGRAGETALALLTPERTVLVIGTGPAAELRSLAASLG</sequence>
<feature type="transmembrane region" description="Helical" evidence="1">
    <location>
        <begin position="25"/>
        <end position="43"/>
    </location>
</feature>
<keyword evidence="1" id="KW-0812">Transmembrane</keyword>
<keyword evidence="1" id="KW-1133">Transmembrane helix</keyword>
<dbReference type="EMBL" id="BAAARY010000003">
    <property type="protein sequence ID" value="GAA2514946.1"/>
    <property type="molecule type" value="Genomic_DNA"/>
</dbReference>
<evidence type="ECO:0000313" key="2">
    <source>
        <dbReference type="EMBL" id="GAA2514946.1"/>
    </source>
</evidence>